<dbReference type="AlphaFoldDB" id="A0A6A7BY59"/>
<sequence length="155" mass="16940">MPSLRRQTRSTVSAVCRTARQKSMRFFKTRKATVAHGNQSVMDMANNEVNPYNGSVTAMSASKYNPLLAATKSRLGKLCRRGERVNLFTISSVHSPATAIVGDFATEPVHVNSGQQSPLGDVAPKDETILECIDDAQKHTMLRDEQSAASMTENL</sequence>
<protein>
    <submittedName>
        <fullName evidence="1">Uncharacterized protein</fullName>
    </submittedName>
</protein>
<feature type="non-terminal residue" evidence="1">
    <location>
        <position position="155"/>
    </location>
</feature>
<dbReference type="EMBL" id="MU005992">
    <property type="protein sequence ID" value="KAF2859458.1"/>
    <property type="molecule type" value="Genomic_DNA"/>
</dbReference>
<proteinExistence type="predicted"/>
<organism evidence="1 2">
    <name type="scientific">Piedraia hortae CBS 480.64</name>
    <dbReference type="NCBI Taxonomy" id="1314780"/>
    <lineage>
        <taxon>Eukaryota</taxon>
        <taxon>Fungi</taxon>
        <taxon>Dikarya</taxon>
        <taxon>Ascomycota</taxon>
        <taxon>Pezizomycotina</taxon>
        <taxon>Dothideomycetes</taxon>
        <taxon>Dothideomycetidae</taxon>
        <taxon>Capnodiales</taxon>
        <taxon>Piedraiaceae</taxon>
        <taxon>Piedraia</taxon>
    </lineage>
</organism>
<accession>A0A6A7BY59</accession>
<dbReference type="Proteomes" id="UP000799421">
    <property type="component" value="Unassembled WGS sequence"/>
</dbReference>
<gene>
    <name evidence="1" type="ORF">K470DRAFT_277657</name>
</gene>
<evidence type="ECO:0000313" key="1">
    <source>
        <dbReference type="EMBL" id="KAF2859458.1"/>
    </source>
</evidence>
<evidence type="ECO:0000313" key="2">
    <source>
        <dbReference type="Proteomes" id="UP000799421"/>
    </source>
</evidence>
<reference evidence="1" key="1">
    <citation type="journal article" date="2020" name="Stud. Mycol.">
        <title>101 Dothideomycetes genomes: a test case for predicting lifestyles and emergence of pathogens.</title>
        <authorList>
            <person name="Haridas S."/>
            <person name="Albert R."/>
            <person name="Binder M."/>
            <person name="Bloem J."/>
            <person name="Labutti K."/>
            <person name="Salamov A."/>
            <person name="Andreopoulos B."/>
            <person name="Baker S."/>
            <person name="Barry K."/>
            <person name="Bills G."/>
            <person name="Bluhm B."/>
            <person name="Cannon C."/>
            <person name="Castanera R."/>
            <person name="Culley D."/>
            <person name="Daum C."/>
            <person name="Ezra D."/>
            <person name="Gonzalez J."/>
            <person name="Henrissat B."/>
            <person name="Kuo A."/>
            <person name="Liang C."/>
            <person name="Lipzen A."/>
            <person name="Lutzoni F."/>
            <person name="Magnuson J."/>
            <person name="Mondo S."/>
            <person name="Nolan M."/>
            <person name="Ohm R."/>
            <person name="Pangilinan J."/>
            <person name="Park H.-J."/>
            <person name="Ramirez L."/>
            <person name="Alfaro M."/>
            <person name="Sun H."/>
            <person name="Tritt A."/>
            <person name="Yoshinaga Y."/>
            <person name="Zwiers L.-H."/>
            <person name="Turgeon B."/>
            <person name="Goodwin S."/>
            <person name="Spatafora J."/>
            <person name="Crous P."/>
            <person name="Grigoriev I."/>
        </authorList>
    </citation>
    <scope>NUCLEOTIDE SEQUENCE</scope>
    <source>
        <strain evidence="1">CBS 480.64</strain>
    </source>
</reference>
<keyword evidence="2" id="KW-1185">Reference proteome</keyword>
<name>A0A6A7BY59_9PEZI</name>